<name>A0A1L0AJT6_9GAMM</name>
<proteinExistence type="predicted"/>
<reference evidence="1 2" key="1">
    <citation type="submission" date="2016-11" db="EMBL/GenBank/DDBJ databases">
        <authorList>
            <person name="Jaros S."/>
            <person name="Januszkiewicz K."/>
            <person name="Wedrychowicz H."/>
        </authorList>
    </citation>
    <scope>NUCLEOTIDE SEQUENCE [LARGE SCALE GENOMIC DNA]</scope>
    <source>
        <strain evidence="1">NVI 5450</strain>
    </source>
</reference>
<dbReference type="EMBL" id="FPLD01000129">
    <property type="protein sequence ID" value="SGZ16536.1"/>
    <property type="molecule type" value="Genomic_DNA"/>
</dbReference>
<evidence type="ECO:0000313" key="2">
    <source>
        <dbReference type="Proteomes" id="UP000183794"/>
    </source>
</evidence>
<dbReference type="AlphaFoldDB" id="A0A1L0AJT6"/>
<dbReference type="Proteomes" id="UP000183794">
    <property type="component" value="Unassembled WGS sequence"/>
</dbReference>
<protein>
    <submittedName>
        <fullName evidence="1">Putative response regulator</fullName>
    </submittedName>
</protein>
<dbReference type="RefSeq" id="WP_075518484.1">
    <property type="nucleotide sequence ID" value="NZ_FPLD01000129.1"/>
</dbReference>
<accession>A0A1L0AJT6</accession>
<organism evidence="1 2">
    <name type="scientific">Moritella viscosa</name>
    <dbReference type="NCBI Taxonomy" id="80854"/>
    <lineage>
        <taxon>Bacteria</taxon>
        <taxon>Pseudomonadati</taxon>
        <taxon>Pseudomonadota</taxon>
        <taxon>Gammaproteobacteria</taxon>
        <taxon>Alteromonadales</taxon>
        <taxon>Moritellaceae</taxon>
        <taxon>Moritella</taxon>
    </lineage>
</organism>
<sequence>MNTRTTKIFINDHNTEIDKTTFLAGTISGYMTITLQDEDDVTAIYTQQYFINTTQPTLDILSYWRAGYIGRYESYKAYYKAEFENVQIKRGNIVKSINGGKGKKVVACWIAAYDKDILAFEVHYPSGGIFRATDIHMGVNHLEQRATDSIPCNKITGDLAQYPLVAMSTPKEKVTHRRKGMKLSIEDEATILDLLKNSNIKQKAIAERFGVKPSYITNKKTKWKNEGKL</sequence>
<evidence type="ECO:0000313" key="1">
    <source>
        <dbReference type="EMBL" id="SGZ16536.1"/>
    </source>
</evidence>
<gene>
    <name evidence="1" type="ORF">NVI5450_4348</name>
</gene>